<dbReference type="GO" id="GO:0140662">
    <property type="term" value="F:ATP-dependent protein folding chaperone"/>
    <property type="evidence" value="ECO:0007669"/>
    <property type="project" value="InterPro"/>
</dbReference>
<feature type="compositionally biased region" description="Basic and acidic residues" evidence="5">
    <location>
        <begin position="39"/>
        <end position="49"/>
    </location>
</feature>
<dbReference type="EMBL" id="JAEUBG010003444">
    <property type="protein sequence ID" value="KAH3682733.1"/>
    <property type="molecule type" value="Genomic_DNA"/>
</dbReference>
<evidence type="ECO:0000256" key="5">
    <source>
        <dbReference type="SAM" id="MobiDB-lite"/>
    </source>
</evidence>
<dbReference type="Gene3D" id="2.60.34.10">
    <property type="entry name" value="Substrate Binding Domain Of DNAk, Chain A, domain 1"/>
    <property type="match status" value="1"/>
</dbReference>
<dbReference type="AlphaFoldDB" id="A0A9P8Q2D6"/>
<accession>A0A9P8Q2D6</accession>
<evidence type="ECO:0000256" key="2">
    <source>
        <dbReference type="ARBA" id="ARBA00022741"/>
    </source>
</evidence>
<organism evidence="6 7">
    <name type="scientific">Wickerhamomyces pijperi</name>
    <name type="common">Yeast</name>
    <name type="synonym">Pichia pijperi</name>
    <dbReference type="NCBI Taxonomy" id="599730"/>
    <lineage>
        <taxon>Eukaryota</taxon>
        <taxon>Fungi</taxon>
        <taxon>Dikarya</taxon>
        <taxon>Ascomycota</taxon>
        <taxon>Saccharomycotina</taxon>
        <taxon>Saccharomycetes</taxon>
        <taxon>Phaffomycetales</taxon>
        <taxon>Wickerhamomycetaceae</taxon>
        <taxon>Wickerhamomyces</taxon>
    </lineage>
</organism>
<dbReference type="SUPFAM" id="SSF100934">
    <property type="entry name" value="Heat shock protein 70kD (HSP70), C-terminal subdomain"/>
    <property type="match status" value="1"/>
</dbReference>
<comment type="similarity">
    <text evidence="1">Belongs to the heat shock protein 70 family.</text>
</comment>
<dbReference type="Pfam" id="PF00012">
    <property type="entry name" value="HSP70"/>
    <property type="match status" value="1"/>
</dbReference>
<gene>
    <name evidence="6" type="ORF">WICPIJ_006304</name>
</gene>
<feature type="region of interest" description="Disordered" evidence="5">
    <location>
        <begin position="1"/>
        <end position="23"/>
    </location>
</feature>
<evidence type="ECO:0000313" key="6">
    <source>
        <dbReference type="EMBL" id="KAH3682733.1"/>
    </source>
</evidence>
<protein>
    <recommendedName>
        <fullName evidence="8">Molecular chaperone DnaK</fullName>
    </recommendedName>
</protein>
<name>A0A9P8Q2D6_WICPI</name>
<comment type="caution">
    <text evidence="6">The sequence shown here is derived from an EMBL/GenBank/DDBJ whole genome shotgun (WGS) entry which is preliminary data.</text>
</comment>
<feature type="compositionally biased region" description="Polar residues" evidence="5">
    <location>
        <begin position="11"/>
        <end position="23"/>
    </location>
</feature>
<dbReference type="InterPro" id="IPR013126">
    <property type="entry name" value="Hsp_70_fam"/>
</dbReference>
<keyword evidence="2" id="KW-0547">Nucleotide-binding</keyword>
<dbReference type="InterPro" id="IPR029048">
    <property type="entry name" value="HSP70_C_sf"/>
</dbReference>
<evidence type="ECO:0000256" key="3">
    <source>
        <dbReference type="ARBA" id="ARBA00022840"/>
    </source>
</evidence>
<dbReference type="Proteomes" id="UP000774326">
    <property type="component" value="Unassembled WGS sequence"/>
</dbReference>
<keyword evidence="7" id="KW-1185">Reference proteome</keyword>
<evidence type="ECO:0000256" key="4">
    <source>
        <dbReference type="ARBA" id="ARBA00023186"/>
    </source>
</evidence>
<feature type="non-terminal residue" evidence="6">
    <location>
        <position position="1"/>
    </location>
</feature>
<reference evidence="6" key="2">
    <citation type="submission" date="2021-01" db="EMBL/GenBank/DDBJ databases">
        <authorList>
            <person name="Schikora-Tamarit M.A."/>
        </authorList>
    </citation>
    <scope>NUCLEOTIDE SEQUENCE</scope>
    <source>
        <strain evidence="6">CBS2887</strain>
    </source>
</reference>
<dbReference type="GO" id="GO:0005524">
    <property type="term" value="F:ATP binding"/>
    <property type="evidence" value="ECO:0007669"/>
    <property type="project" value="UniProtKB-KW"/>
</dbReference>
<sequence>NVSARDKASNKDASITVAGSSGLSDAEIEKMVNDAEKYAEEDKARREAVENANKADQTVNDTEKSLNEFAEKIDKAKAEEVKKQIEQLKELIARAQSGENVDATELKTKTDELRQSSLKLFEDLYKNQSSESKPEDK</sequence>
<proteinExistence type="inferred from homology"/>
<keyword evidence="4" id="KW-0143">Chaperone</keyword>
<dbReference type="InterPro" id="IPR029047">
    <property type="entry name" value="HSP70_peptide-bd_sf"/>
</dbReference>
<dbReference type="FunFam" id="1.20.1270.10:FF:000007">
    <property type="entry name" value="Heat shock protein, mitochondrial"/>
    <property type="match status" value="1"/>
</dbReference>
<evidence type="ECO:0000256" key="1">
    <source>
        <dbReference type="ARBA" id="ARBA00007381"/>
    </source>
</evidence>
<feature type="region of interest" description="Disordered" evidence="5">
    <location>
        <begin position="39"/>
        <end position="61"/>
    </location>
</feature>
<dbReference type="OrthoDB" id="2401965at2759"/>
<evidence type="ECO:0008006" key="8">
    <source>
        <dbReference type="Google" id="ProtNLM"/>
    </source>
</evidence>
<reference evidence="6" key="1">
    <citation type="journal article" date="2021" name="Open Biol.">
        <title>Shared evolutionary footprints suggest mitochondrial oxidative damage underlies multiple complex I losses in fungi.</title>
        <authorList>
            <person name="Schikora-Tamarit M.A."/>
            <person name="Marcet-Houben M."/>
            <person name="Nosek J."/>
            <person name="Gabaldon T."/>
        </authorList>
    </citation>
    <scope>NUCLEOTIDE SEQUENCE</scope>
    <source>
        <strain evidence="6">CBS2887</strain>
    </source>
</reference>
<dbReference type="Gene3D" id="1.20.1270.10">
    <property type="match status" value="1"/>
</dbReference>
<feature type="compositionally biased region" description="Basic and acidic residues" evidence="5">
    <location>
        <begin position="1"/>
        <end position="10"/>
    </location>
</feature>
<evidence type="ECO:0000313" key="7">
    <source>
        <dbReference type="Proteomes" id="UP000774326"/>
    </source>
</evidence>
<keyword evidence="3" id="KW-0067">ATP-binding</keyword>